<name>A0A3E0X3H6_9GAMM</name>
<evidence type="ECO:0000313" key="1">
    <source>
        <dbReference type="EMBL" id="RFA39390.1"/>
    </source>
</evidence>
<dbReference type="InterPro" id="IPR009678">
    <property type="entry name" value="Phage_tail_completion_R"/>
</dbReference>
<evidence type="ECO:0008006" key="3">
    <source>
        <dbReference type="Google" id="ProtNLM"/>
    </source>
</evidence>
<gene>
    <name evidence="1" type="ORF">CAL65_00880</name>
</gene>
<dbReference type="Proteomes" id="UP000256763">
    <property type="component" value="Unassembled WGS sequence"/>
</dbReference>
<evidence type="ECO:0000313" key="2">
    <source>
        <dbReference type="Proteomes" id="UP000256763"/>
    </source>
</evidence>
<protein>
    <recommendedName>
        <fullName evidence="3">Phage tail protein</fullName>
    </recommendedName>
</protein>
<comment type="caution">
    <text evidence="1">The sequence shown here is derived from an EMBL/GenBank/DDBJ whole genome shotgun (WGS) entry which is preliminary data.</text>
</comment>
<proteinExistence type="predicted"/>
<dbReference type="AlphaFoldDB" id="A0A3E0X3H6"/>
<dbReference type="EMBL" id="NFZW01000001">
    <property type="protein sequence ID" value="RFA39390.1"/>
    <property type="molecule type" value="Genomic_DNA"/>
</dbReference>
<keyword evidence="2" id="KW-1185">Reference proteome</keyword>
<accession>A0A3E0X3H6</accession>
<organism evidence="1 2">
    <name type="scientific">Alkalilimnicola ehrlichii</name>
    <dbReference type="NCBI Taxonomy" id="351052"/>
    <lineage>
        <taxon>Bacteria</taxon>
        <taxon>Pseudomonadati</taxon>
        <taxon>Pseudomonadota</taxon>
        <taxon>Gammaproteobacteria</taxon>
        <taxon>Chromatiales</taxon>
        <taxon>Ectothiorhodospiraceae</taxon>
        <taxon>Alkalilimnicola</taxon>
    </lineage>
</organism>
<dbReference type="OrthoDB" id="8564199at2"/>
<dbReference type="RefSeq" id="WP_116300653.1">
    <property type="nucleotide sequence ID" value="NZ_NFZV01000001.1"/>
</dbReference>
<dbReference type="Pfam" id="PF06891">
    <property type="entry name" value="P2_Phage_GpR"/>
    <property type="match status" value="1"/>
</dbReference>
<reference evidence="2" key="1">
    <citation type="submission" date="2017-05" db="EMBL/GenBank/DDBJ databases">
        <authorList>
            <person name="Sharma S."/>
            <person name="Sidhu C."/>
            <person name="Pinnaka A.K."/>
        </authorList>
    </citation>
    <scope>NUCLEOTIDE SEQUENCE [LARGE SCALE GENOMIC DNA]</scope>
    <source>
        <strain evidence="2">AK93</strain>
    </source>
</reference>
<sequence>MEKLTALRQHLVTTVPSLEEAPEKLSLAIEEGRIEYWQGGNLSHLWRCPVQIAVSDYPDSLDSLVIPLLEWLHAHEPGHAAETGIEVDAPRLNDDAIDLTLTVTLSERVIVASNESGQQEVTHVIPEPPPAMNDDAELTICLRGPTEREDA</sequence>